<feature type="transmembrane region" description="Helical" evidence="1">
    <location>
        <begin position="128"/>
        <end position="146"/>
    </location>
</feature>
<feature type="transmembrane region" description="Helical" evidence="1">
    <location>
        <begin position="12"/>
        <end position="33"/>
    </location>
</feature>
<evidence type="ECO:0000313" key="3">
    <source>
        <dbReference type="Proteomes" id="UP001240250"/>
    </source>
</evidence>
<feature type="transmembrane region" description="Helical" evidence="1">
    <location>
        <begin position="94"/>
        <end position="116"/>
    </location>
</feature>
<evidence type="ECO:0000256" key="1">
    <source>
        <dbReference type="SAM" id="Phobius"/>
    </source>
</evidence>
<comment type="caution">
    <text evidence="2">The sequence shown here is derived from an EMBL/GenBank/DDBJ whole genome shotgun (WGS) entry which is preliminary data.</text>
</comment>
<organism evidence="2 3">
    <name type="scientific">Cellulomonas iranensis</name>
    <dbReference type="NCBI Taxonomy" id="76862"/>
    <lineage>
        <taxon>Bacteria</taxon>
        <taxon>Bacillati</taxon>
        <taxon>Actinomycetota</taxon>
        <taxon>Actinomycetes</taxon>
        <taxon>Micrococcales</taxon>
        <taxon>Cellulomonadaceae</taxon>
        <taxon>Cellulomonas</taxon>
    </lineage>
</organism>
<gene>
    <name evidence="2" type="ORF">JO380_000623</name>
</gene>
<keyword evidence="1" id="KW-1133">Transmembrane helix</keyword>
<feature type="transmembrane region" description="Helical" evidence="1">
    <location>
        <begin position="53"/>
        <end position="82"/>
    </location>
</feature>
<accession>A0ABU0GFY6</accession>
<dbReference type="Proteomes" id="UP001240250">
    <property type="component" value="Unassembled WGS sequence"/>
</dbReference>
<reference evidence="2 3" key="1">
    <citation type="submission" date="2023-07" db="EMBL/GenBank/DDBJ databases">
        <title>Sequencing the genomes of 1000 actinobacteria strains.</title>
        <authorList>
            <person name="Klenk H.-P."/>
        </authorList>
    </citation>
    <scope>NUCLEOTIDE SEQUENCE [LARGE SCALE GENOMIC DNA]</scope>
    <source>
        <strain evidence="2 3">DSM 14785</strain>
    </source>
</reference>
<keyword evidence="1" id="KW-0812">Transmembrane</keyword>
<evidence type="ECO:0000313" key="2">
    <source>
        <dbReference type="EMBL" id="MDQ0424242.1"/>
    </source>
</evidence>
<dbReference type="RefSeq" id="WP_070320449.1">
    <property type="nucleotide sequence ID" value="NZ_JAUSVM010000001.1"/>
</dbReference>
<keyword evidence="1" id="KW-0472">Membrane</keyword>
<keyword evidence="3" id="KW-1185">Reference proteome</keyword>
<evidence type="ECO:0008006" key="4">
    <source>
        <dbReference type="Google" id="ProtNLM"/>
    </source>
</evidence>
<sequence>MDQSPQPVDGPAVRGMSPVLGVVGWTAVVVVSVNVPLGTGLMVVEEAGAGLGGLGFVLVLAAFVAVVPTVVLGFPLGLLTAWALRSVPHERLHVAAFALVGAVTATAMAMVPDLWAGTETASPPPVTVLVYALEGALGAGGGRWAAGAVRRRRASRARAPHDAGVAA</sequence>
<name>A0ABU0GFY6_9CELL</name>
<proteinExistence type="predicted"/>
<dbReference type="EMBL" id="JAUSVM010000001">
    <property type="protein sequence ID" value="MDQ0424242.1"/>
    <property type="molecule type" value="Genomic_DNA"/>
</dbReference>
<protein>
    <recommendedName>
        <fullName evidence="4">Major facilitator superfamily (MFS) profile domain-containing protein</fullName>
    </recommendedName>
</protein>